<dbReference type="InterPro" id="IPR053207">
    <property type="entry name" value="Non-NMDA_GluR_Accessory"/>
</dbReference>
<dbReference type="Proteomes" id="UP000410492">
    <property type="component" value="Unassembled WGS sequence"/>
</dbReference>
<name>A0A653DW69_CALMS</name>
<sequence length="98" mass="11123">MGRHDADRDKCDDPPKLCDHSALSNATRITRPCSVEESYLSTDRFLTIEHHTEDGTALHPASFKLKYEFVDTRLGGEKLLEVEEPGPCNRVFRKQHVG</sequence>
<reference evidence="1 2" key="1">
    <citation type="submission" date="2019-01" db="EMBL/GenBank/DDBJ databases">
        <authorList>
            <person name="Sayadi A."/>
        </authorList>
    </citation>
    <scope>NUCLEOTIDE SEQUENCE [LARGE SCALE GENOMIC DNA]</scope>
</reference>
<gene>
    <name evidence="1" type="ORF">CALMAC_LOCUS21000</name>
</gene>
<dbReference type="AlphaFoldDB" id="A0A653DW69"/>
<dbReference type="GO" id="GO:0005886">
    <property type="term" value="C:plasma membrane"/>
    <property type="evidence" value="ECO:0007669"/>
    <property type="project" value="TreeGrafter"/>
</dbReference>
<keyword evidence="2" id="KW-1185">Reference proteome</keyword>
<evidence type="ECO:0000313" key="1">
    <source>
        <dbReference type="EMBL" id="VEN64488.1"/>
    </source>
</evidence>
<organism evidence="1 2">
    <name type="scientific">Callosobruchus maculatus</name>
    <name type="common">Southern cowpea weevil</name>
    <name type="synonym">Pulse bruchid</name>
    <dbReference type="NCBI Taxonomy" id="64391"/>
    <lineage>
        <taxon>Eukaryota</taxon>
        <taxon>Metazoa</taxon>
        <taxon>Ecdysozoa</taxon>
        <taxon>Arthropoda</taxon>
        <taxon>Hexapoda</taxon>
        <taxon>Insecta</taxon>
        <taxon>Pterygota</taxon>
        <taxon>Neoptera</taxon>
        <taxon>Endopterygota</taxon>
        <taxon>Coleoptera</taxon>
        <taxon>Polyphaga</taxon>
        <taxon>Cucujiformia</taxon>
        <taxon>Chrysomeloidea</taxon>
        <taxon>Chrysomelidae</taxon>
        <taxon>Bruchinae</taxon>
        <taxon>Bruchini</taxon>
        <taxon>Callosobruchus</taxon>
    </lineage>
</organism>
<feature type="non-terminal residue" evidence="1">
    <location>
        <position position="98"/>
    </location>
</feature>
<protein>
    <submittedName>
        <fullName evidence="1">Uncharacterized protein</fullName>
    </submittedName>
</protein>
<proteinExistence type="predicted"/>
<dbReference type="EMBL" id="CAACVG010015463">
    <property type="protein sequence ID" value="VEN64488.1"/>
    <property type="molecule type" value="Genomic_DNA"/>
</dbReference>
<dbReference type="OrthoDB" id="10037824at2759"/>
<dbReference type="PANTHER" id="PTHR47537:SF8">
    <property type="entry name" value="CUB DOMAIN-CONTAINING PROTEIN"/>
    <property type="match status" value="1"/>
</dbReference>
<accession>A0A653DW69</accession>
<dbReference type="PANTHER" id="PTHR47537">
    <property type="entry name" value="CUBILIN"/>
    <property type="match status" value="1"/>
</dbReference>
<evidence type="ECO:0000313" key="2">
    <source>
        <dbReference type="Proteomes" id="UP000410492"/>
    </source>
</evidence>